<feature type="domain" description="Periplasmic copper-binding protein NosD beta helix" evidence="1">
    <location>
        <begin position="287"/>
        <end position="412"/>
    </location>
</feature>
<organism evidence="2 3">
    <name type="scientific">Verticiella sediminum</name>
    <dbReference type="NCBI Taxonomy" id="1247510"/>
    <lineage>
        <taxon>Bacteria</taxon>
        <taxon>Pseudomonadati</taxon>
        <taxon>Pseudomonadota</taxon>
        <taxon>Betaproteobacteria</taxon>
        <taxon>Burkholderiales</taxon>
        <taxon>Alcaligenaceae</taxon>
        <taxon>Verticiella</taxon>
    </lineage>
</organism>
<gene>
    <name evidence="2" type="ORF">FOZ76_21210</name>
</gene>
<dbReference type="InterPro" id="IPR011050">
    <property type="entry name" value="Pectin_lyase_fold/virulence"/>
</dbReference>
<dbReference type="RefSeq" id="WP_143950262.1">
    <property type="nucleotide sequence ID" value="NZ_BAABMB010000003.1"/>
</dbReference>
<dbReference type="AlphaFoldDB" id="A0A556ABS5"/>
<dbReference type="Pfam" id="PF05048">
    <property type="entry name" value="NosD"/>
    <property type="match status" value="1"/>
</dbReference>
<dbReference type="Gene3D" id="2.160.20.10">
    <property type="entry name" value="Single-stranded right-handed beta-helix, Pectin lyase-like"/>
    <property type="match status" value="1"/>
</dbReference>
<comment type="caution">
    <text evidence="2">The sequence shown here is derived from an EMBL/GenBank/DDBJ whole genome shotgun (WGS) entry which is preliminary data.</text>
</comment>
<sequence length="458" mass="48458">MQRFNQLVITQASSGLVFMPGATVSVYLNGTSTLTDIYSANDPGAVMANPFPADASGNADFYARNGRYDVRVEQAGYPTVTIEDVLLSDPADEDYEEIIAGAIQVKGGQVSTAEEDADAPIPSVLEDDGAGPLNVQAEAFLKRLNAFRGSDGSSLVGFVAGRSVSARLNEYVSVWDYASLITERPDANDPSTWTWTPAIAAALSSAATLRRTVRLPEIGIMMLSQRVTVPPGVRLHGSGMWASTLKLKPGVNDRVLVLMEGAVATDLSVDASGNQDGTLSAATMLTRSTAERVRAINGYSGIALSEAHHCTLRDIVSDDNQSRGVILDPFSSFNRIAGLSATGNGNAGILFGHGASDNLLDGFDIQSTNNPGIWFHQGVKRNRCRNGIISSPISPGMVAINITANAQYNEVTDTDVIGHDRVVQFIGIDVDGVHASIPNGDTSNNLIRVRAVGNSTMS</sequence>
<proteinExistence type="predicted"/>
<reference evidence="2 3" key="1">
    <citation type="submission" date="2019-07" db="EMBL/GenBank/DDBJ databases">
        <title>Qingshengfaniella alkalisoli gen. nov., sp. nov., isolated from saline soil.</title>
        <authorList>
            <person name="Xu L."/>
            <person name="Huang X.-X."/>
            <person name="Sun J.-Q."/>
        </authorList>
    </citation>
    <scope>NUCLEOTIDE SEQUENCE [LARGE SCALE GENOMIC DNA]</scope>
    <source>
        <strain evidence="2 3">DSM 27279</strain>
    </source>
</reference>
<dbReference type="SUPFAM" id="SSF51126">
    <property type="entry name" value="Pectin lyase-like"/>
    <property type="match status" value="1"/>
</dbReference>
<evidence type="ECO:0000313" key="2">
    <source>
        <dbReference type="EMBL" id="TSH90346.1"/>
    </source>
</evidence>
<dbReference type="InterPro" id="IPR007742">
    <property type="entry name" value="NosD_dom"/>
</dbReference>
<dbReference type="Proteomes" id="UP000318405">
    <property type="component" value="Unassembled WGS sequence"/>
</dbReference>
<evidence type="ECO:0000313" key="3">
    <source>
        <dbReference type="Proteomes" id="UP000318405"/>
    </source>
</evidence>
<keyword evidence="3" id="KW-1185">Reference proteome</keyword>
<dbReference type="InterPro" id="IPR012334">
    <property type="entry name" value="Pectin_lyas_fold"/>
</dbReference>
<protein>
    <recommendedName>
        <fullName evidence="1">Periplasmic copper-binding protein NosD beta helix domain-containing protein</fullName>
    </recommendedName>
</protein>
<dbReference type="EMBL" id="VLTJ01000039">
    <property type="protein sequence ID" value="TSH90346.1"/>
    <property type="molecule type" value="Genomic_DNA"/>
</dbReference>
<name>A0A556ABS5_9BURK</name>
<accession>A0A556ABS5</accession>
<evidence type="ECO:0000259" key="1">
    <source>
        <dbReference type="Pfam" id="PF05048"/>
    </source>
</evidence>